<dbReference type="InterPro" id="IPR033640">
    <property type="entry name" value="FAR_C"/>
</dbReference>
<dbReference type="STRING" id="299467.A0A443SNQ3"/>
<sequence>MHKGLDVFKFFANNEWHFKSDNFKELIESLNNEDKKEFPIDVRNMDCFVHIERSIKFARRHILKENEKTIPFAIMKYKL</sequence>
<reference evidence="2 3" key="1">
    <citation type="journal article" date="2018" name="Gigascience">
        <title>Genomes of trombidid mites reveal novel predicted allergens and laterally-transferred genes associated with secondary metabolism.</title>
        <authorList>
            <person name="Dong X."/>
            <person name="Chaisiri K."/>
            <person name="Xia D."/>
            <person name="Armstrong S.D."/>
            <person name="Fang Y."/>
            <person name="Donnelly M.J."/>
            <person name="Kadowaki T."/>
            <person name="McGarry J.W."/>
            <person name="Darby A.C."/>
            <person name="Makepeace B.L."/>
        </authorList>
    </citation>
    <scope>NUCLEOTIDE SEQUENCE [LARGE SCALE GENOMIC DNA]</scope>
    <source>
        <strain evidence="2">UoL-UT</strain>
    </source>
</reference>
<keyword evidence="3" id="KW-1185">Reference proteome</keyword>
<dbReference type="VEuPathDB" id="VectorBase:LDEU002916"/>
<evidence type="ECO:0000259" key="1">
    <source>
        <dbReference type="Pfam" id="PF03015"/>
    </source>
</evidence>
<evidence type="ECO:0000313" key="3">
    <source>
        <dbReference type="Proteomes" id="UP000288716"/>
    </source>
</evidence>
<organism evidence="2 3">
    <name type="scientific">Leptotrombidium deliense</name>
    <dbReference type="NCBI Taxonomy" id="299467"/>
    <lineage>
        <taxon>Eukaryota</taxon>
        <taxon>Metazoa</taxon>
        <taxon>Ecdysozoa</taxon>
        <taxon>Arthropoda</taxon>
        <taxon>Chelicerata</taxon>
        <taxon>Arachnida</taxon>
        <taxon>Acari</taxon>
        <taxon>Acariformes</taxon>
        <taxon>Trombidiformes</taxon>
        <taxon>Prostigmata</taxon>
        <taxon>Anystina</taxon>
        <taxon>Parasitengona</taxon>
        <taxon>Trombiculoidea</taxon>
        <taxon>Trombiculidae</taxon>
        <taxon>Leptotrombidium</taxon>
    </lineage>
</organism>
<evidence type="ECO:0000313" key="2">
    <source>
        <dbReference type="EMBL" id="RWS29125.1"/>
    </source>
</evidence>
<name>A0A443SNQ3_9ACAR</name>
<comment type="caution">
    <text evidence="2">The sequence shown here is derived from an EMBL/GenBank/DDBJ whole genome shotgun (WGS) entry which is preliminary data.</text>
</comment>
<gene>
    <name evidence="2" type="ORF">B4U80_08129</name>
</gene>
<dbReference type="CDD" id="cd09071">
    <property type="entry name" value="FAR_C"/>
    <property type="match status" value="1"/>
</dbReference>
<dbReference type="Pfam" id="PF03015">
    <property type="entry name" value="Sterile"/>
    <property type="match status" value="1"/>
</dbReference>
<dbReference type="OrthoDB" id="429813at2759"/>
<dbReference type="Proteomes" id="UP000288716">
    <property type="component" value="Unassembled WGS sequence"/>
</dbReference>
<proteinExistence type="predicted"/>
<feature type="domain" description="Fatty acyl-CoA reductase C-terminal" evidence="1">
    <location>
        <begin position="1"/>
        <end position="65"/>
    </location>
</feature>
<protein>
    <submittedName>
        <fullName evidence="2">Putative fatty acyl-CoA reductase-like protein</fullName>
    </submittedName>
</protein>
<accession>A0A443SNQ3</accession>
<dbReference type="AlphaFoldDB" id="A0A443SNQ3"/>
<dbReference type="EMBL" id="NCKV01001062">
    <property type="protein sequence ID" value="RWS29125.1"/>
    <property type="molecule type" value="Genomic_DNA"/>
</dbReference>